<feature type="compositionally biased region" description="Basic and acidic residues" evidence="1">
    <location>
        <begin position="284"/>
        <end position="300"/>
    </location>
</feature>
<evidence type="ECO:0000313" key="2">
    <source>
        <dbReference type="EMBL" id="MBB6692004.1"/>
    </source>
</evidence>
<dbReference type="InterPro" id="IPR019658">
    <property type="entry name" value="DUF2515"/>
</dbReference>
<gene>
    <name evidence="2" type="ORF">H7B90_11395</name>
</gene>
<evidence type="ECO:0000313" key="3">
    <source>
        <dbReference type="Proteomes" id="UP000553776"/>
    </source>
</evidence>
<dbReference type="EMBL" id="JACJVR010000044">
    <property type="protein sequence ID" value="MBB6692004.1"/>
    <property type="molecule type" value="Genomic_DNA"/>
</dbReference>
<proteinExistence type="predicted"/>
<reference evidence="2 3" key="1">
    <citation type="submission" date="2020-08" db="EMBL/GenBank/DDBJ databases">
        <title>Cohnella phylogeny.</title>
        <authorList>
            <person name="Dunlap C."/>
        </authorList>
    </citation>
    <scope>NUCLEOTIDE SEQUENCE [LARGE SCALE GENOMIC DNA]</scope>
    <source>
        <strain evidence="2 3">DSM 25239</strain>
    </source>
</reference>
<accession>A0A841U230</accession>
<evidence type="ECO:0000256" key="1">
    <source>
        <dbReference type="SAM" id="MobiDB-lite"/>
    </source>
</evidence>
<dbReference type="RefSeq" id="WP_185135997.1">
    <property type="nucleotide sequence ID" value="NZ_JACJVR010000044.1"/>
</dbReference>
<keyword evidence="3" id="KW-1185">Reference proteome</keyword>
<sequence>MKEKLRSRQTWSRLGRELAEGIGAKAAAWRGSRRLARPRRGLRTSRETIRGAEAKLRKLRLRGSRGDFSSLRTGIAELVRRIREETERLNRNNVTRTAAYWEMFREWPELHWALLAHLVSRNGGWAMTDLKGEWLPKLLDRPTRDTLFDMLESCNALIFRDAYPQLKLYAESRRCGESRFSLLPAFGVSAFMAPFWERFWIDRDSATLTVALIVNEQHVVERKVVQDPAYSETVLRSIALLGQTALQLNQIVFPLGVPGGARPGEPAEKGTAGDSPEPAADRPGQADDRPWRAGDRRGEAADPPPLAGRILERFADLKERIAFGKSLYAMLYGYPKVLQGAIAFAEAVPHSGSRADYWPGRFAATADTAKTGEGPGSSGRSAGREAIENLWYSPRLEDAWDDRPLGPVPDEDWLDGRNLSAAFHAMRGLRPPLLFDMTREHEFGQRKLQAAALAKSLFAPP</sequence>
<comment type="caution">
    <text evidence="2">The sequence shown here is derived from an EMBL/GenBank/DDBJ whole genome shotgun (WGS) entry which is preliminary data.</text>
</comment>
<dbReference type="Proteomes" id="UP000553776">
    <property type="component" value="Unassembled WGS sequence"/>
</dbReference>
<dbReference type="Pfam" id="PF10720">
    <property type="entry name" value="DUF2515"/>
    <property type="match status" value="2"/>
</dbReference>
<name>A0A841U230_9BACL</name>
<organism evidence="2 3">
    <name type="scientific">Cohnella xylanilytica</name>
    <dbReference type="NCBI Taxonomy" id="557555"/>
    <lineage>
        <taxon>Bacteria</taxon>
        <taxon>Bacillati</taxon>
        <taxon>Bacillota</taxon>
        <taxon>Bacilli</taxon>
        <taxon>Bacillales</taxon>
        <taxon>Paenibacillaceae</taxon>
        <taxon>Cohnella</taxon>
    </lineage>
</organism>
<protein>
    <submittedName>
        <fullName evidence="2">DUF2515 family protein</fullName>
    </submittedName>
</protein>
<feature type="region of interest" description="Disordered" evidence="1">
    <location>
        <begin position="259"/>
        <end position="305"/>
    </location>
</feature>
<dbReference type="AlphaFoldDB" id="A0A841U230"/>